<dbReference type="Proteomes" id="UP000714275">
    <property type="component" value="Unassembled WGS sequence"/>
</dbReference>
<protein>
    <submittedName>
        <fullName evidence="1">Uncharacterized protein</fullName>
    </submittedName>
</protein>
<dbReference type="OrthoDB" id="440424at2759"/>
<sequence>MFLRLQSSAILTLNATIIHQGAAMVNSLTEKLGSLPAEALILHIDEFFQRAREFYPSDKITELRKSVDSVASTATTLYQVIKEAAERRGIPLYPVLSFSILLEMLKEQFPPPNEAPGHEKRMAMINTVLDRVEECFLQVIGKLGMNKELLKSLSSSLKSGVKHIIVTIGDIDEQHPALVSALLSIVISMLFAEVLSLSAILRIVGFGSLGPVKGETAAWLQGLLFGPAVPKGDWFGRLQRLAMIRGKAGAKL</sequence>
<gene>
    <name evidence="1" type="ORF">EV702DRAFT_548159</name>
</gene>
<comment type="caution">
    <text evidence="1">The sequence shown here is derived from an EMBL/GenBank/DDBJ whole genome shotgun (WGS) entry which is preliminary data.</text>
</comment>
<evidence type="ECO:0000313" key="1">
    <source>
        <dbReference type="EMBL" id="KAG1774147.1"/>
    </source>
</evidence>
<evidence type="ECO:0000313" key="2">
    <source>
        <dbReference type="Proteomes" id="UP000714275"/>
    </source>
</evidence>
<dbReference type="Gene3D" id="6.10.110.10">
    <property type="match status" value="1"/>
</dbReference>
<reference evidence="1" key="1">
    <citation type="journal article" date="2020" name="New Phytol.">
        <title>Comparative genomics reveals dynamic genome evolution in host specialist ectomycorrhizal fungi.</title>
        <authorList>
            <person name="Lofgren L.A."/>
            <person name="Nguyen N.H."/>
            <person name="Vilgalys R."/>
            <person name="Ruytinx J."/>
            <person name="Liao H.L."/>
            <person name="Branco S."/>
            <person name="Kuo A."/>
            <person name="LaButti K."/>
            <person name="Lipzen A."/>
            <person name="Andreopoulos W."/>
            <person name="Pangilinan J."/>
            <person name="Riley R."/>
            <person name="Hundley H."/>
            <person name="Na H."/>
            <person name="Barry K."/>
            <person name="Grigoriev I.V."/>
            <person name="Stajich J.E."/>
            <person name="Kennedy P.G."/>
        </authorList>
    </citation>
    <scope>NUCLEOTIDE SEQUENCE</scope>
    <source>
        <strain evidence="1">DOB743</strain>
    </source>
</reference>
<dbReference type="InterPro" id="IPR038213">
    <property type="entry name" value="IFI6/IFI27-like_sf"/>
</dbReference>
<proteinExistence type="predicted"/>
<organism evidence="1 2">
    <name type="scientific">Suillus placidus</name>
    <dbReference type="NCBI Taxonomy" id="48579"/>
    <lineage>
        <taxon>Eukaryota</taxon>
        <taxon>Fungi</taxon>
        <taxon>Dikarya</taxon>
        <taxon>Basidiomycota</taxon>
        <taxon>Agaricomycotina</taxon>
        <taxon>Agaricomycetes</taxon>
        <taxon>Agaricomycetidae</taxon>
        <taxon>Boletales</taxon>
        <taxon>Suillineae</taxon>
        <taxon>Suillaceae</taxon>
        <taxon>Suillus</taxon>
    </lineage>
</organism>
<accession>A0A9P6ZPX6</accession>
<keyword evidence="2" id="KW-1185">Reference proteome</keyword>
<dbReference type="AlphaFoldDB" id="A0A9P6ZPX6"/>
<name>A0A9P6ZPX6_9AGAM</name>
<dbReference type="EMBL" id="JABBWD010000044">
    <property type="protein sequence ID" value="KAG1774147.1"/>
    <property type="molecule type" value="Genomic_DNA"/>
</dbReference>